<keyword evidence="1" id="KW-0812">Transmembrane</keyword>
<keyword evidence="1" id="KW-0472">Membrane</keyword>
<dbReference type="AlphaFoldDB" id="A0A226ET51"/>
<accession>A0A226ET51</accession>
<protein>
    <submittedName>
        <fullName evidence="2">Uncharacterized protein</fullName>
    </submittedName>
</protein>
<gene>
    <name evidence="2" type="ORF">Fcan01_04374</name>
</gene>
<evidence type="ECO:0000256" key="1">
    <source>
        <dbReference type="SAM" id="Phobius"/>
    </source>
</evidence>
<evidence type="ECO:0000313" key="3">
    <source>
        <dbReference type="Proteomes" id="UP000198287"/>
    </source>
</evidence>
<feature type="transmembrane region" description="Helical" evidence="1">
    <location>
        <begin position="119"/>
        <end position="137"/>
    </location>
</feature>
<proteinExistence type="predicted"/>
<evidence type="ECO:0000313" key="2">
    <source>
        <dbReference type="EMBL" id="OXA60795.1"/>
    </source>
</evidence>
<feature type="transmembrane region" description="Helical" evidence="1">
    <location>
        <begin position="92"/>
        <end position="112"/>
    </location>
</feature>
<sequence length="139" mass="16465">MIRRAWTLCVGYMITYCTFSSTYRNNSSVTKFFPQEKFPYLFIGYLFFLYGLTAASTWIILQFSQLLNYYLDNDKKEDDVFEHDVWKGFEVLWWYFVGNFSVLAWAVIGEFYEGQHRKMFAFGVFFAIGAEYVGGQLQP</sequence>
<comment type="caution">
    <text evidence="2">The sequence shown here is derived from an EMBL/GenBank/DDBJ whole genome shotgun (WGS) entry which is preliminary data.</text>
</comment>
<dbReference type="Proteomes" id="UP000198287">
    <property type="component" value="Unassembled WGS sequence"/>
</dbReference>
<organism evidence="2 3">
    <name type="scientific">Folsomia candida</name>
    <name type="common">Springtail</name>
    <dbReference type="NCBI Taxonomy" id="158441"/>
    <lineage>
        <taxon>Eukaryota</taxon>
        <taxon>Metazoa</taxon>
        <taxon>Ecdysozoa</taxon>
        <taxon>Arthropoda</taxon>
        <taxon>Hexapoda</taxon>
        <taxon>Collembola</taxon>
        <taxon>Entomobryomorpha</taxon>
        <taxon>Isotomoidea</taxon>
        <taxon>Isotomidae</taxon>
        <taxon>Proisotominae</taxon>
        <taxon>Folsomia</taxon>
    </lineage>
</organism>
<name>A0A226ET51_FOLCA</name>
<reference evidence="2 3" key="1">
    <citation type="submission" date="2015-12" db="EMBL/GenBank/DDBJ databases">
        <title>The genome of Folsomia candida.</title>
        <authorList>
            <person name="Faddeeva A."/>
            <person name="Derks M.F."/>
            <person name="Anvar Y."/>
            <person name="Smit S."/>
            <person name="Van Straalen N."/>
            <person name="Roelofs D."/>
        </authorList>
    </citation>
    <scope>NUCLEOTIDE SEQUENCE [LARGE SCALE GENOMIC DNA]</scope>
    <source>
        <strain evidence="2 3">VU population</strain>
        <tissue evidence="2">Whole body</tissue>
    </source>
</reference>
<keyword evidence="1" id="KW-1133">Transmembrane helix</keyword>
<keyword evidence="3" id="KW-1185">Reference proteome</keyword>
<feature type="transmembrane region" description="Helical" evidence="1">
    <location>
        <begin position="40"/>
        <end position="61"/>
    </location>
</feature>
<dbReference type="EMBL" id="LNIX01000002">
    <property type="protein sequence ID" value="OXA60795.1"/>
    <property type="molecule type" value="Genomic_DNA"/>
</dbReference>